<accession>A0A0E9Q165</accession>
<organism evidence="1">
    <name type="scientific">Anguilla anguilla</name>
    <name type="common">European freshwater eel</name>
    <name type="synonym">Muraena anguilla</name>
    <dbReference type="NCBI Taxonomy" id="7936"/>
    <lineage>
        <taxon>Eukaryota</taxon>
        <taxon>Metazoa</taxon>
        <taxon>Chordata</taxon>
        <taxon>Craniata</taxon>
        <taxon>Vertebrata</taxon>
        <taxon>Euteleostomi</taxon>
        <taxon>Actinopterygii</taxon>
        <taxon>Neopterygii</taxon>
        <taxon>Teleostei</taxon>
        <taxon>Anguilliformes</taxon>
        <taxon>Anguillidae</taxon>
        <taxon>Anguilla</taxon>
    </lineage>
</organism>
<name>A0A0E9Q165_ANGAN</name>
<evidence type="ECO:0000313" key="1">
    <source>
        <dbReference type="EMBL" id="JAH10494.1"/>
    </source>
</evidence>
<reference evidence="1" key="1">
    <citation type="submission" date="2014-11" db="EMBL/GenBank/DDBJ databases">
        <authorList>
            <person name="Amaro Gonzalez C."/>
        </authorList>
    </citation>
    <scope>NUCLEOTIDE SEQUENCE</scope>
</reference>
<protein>
    <submittedName>
        <fullName evidence="1">Uncharacterized protein</fullName>
    </submittedName>
</protein>
<proteinExistence type="predicted"/>
<reference evidence="1" key="2">
    <citation type="journal article" date="2015" name="Fish Shellfish Immunol.">
        <title>Early steps in the European eel (Anguilla anguilla)-Vibrio vulnificus interaction in the gills: Role of the RtxA13 toxin.</title>
        <authorList>
            <person name="Callol A."/>
            <person name="Pajuelo D."/>
            <person name="Ebbesson L."/>
            <person name="Teles M."/>
            <person name="MacKenzie S."/>
            <person name="Amaro C."/>
        </authorList>
    </citation>
    <scope>NUCLEOTIDE SEQUENCE</scope>
</reference>
<dbReference type="AlphaFoldDB" id="A0A0E9Q165"/>
<dbReference type="EMBL" id="GBXM01098083">
    <property type="protein sequence ID" value="JAH10494.1"/>
    <property type="molecule type" value="Transcribed_RNA"/>
</dbReference>
<sequence>MSGTPKVLDGIEVRALCWSVKSFPTNSANRFLIDLALCSGALSC</sequence>